<keyword evidence="1" id="KW-0479">Metal-binding</keyword>
<comment type="caution">
    <text evidence="2">The sequence shown here is derived from an EMBL/GenBank/DDBJ whole genome shotgun (WGS) entry which is preliminary data.</text>
</comment>
<dbReference type="Gene3D" id="1.20.140.30">
    <property type="entry name" value="MOB kinase activator"/>
    <property type="match status" value="1"/>
</dbReference>
<organism evidence="2 3">
    <name type="scientific">Armadillidium nasatum</name>
    <dbReference type="NCBI Taxonomy" id="96803"/>
    <lineage>
        <taxon>Eukaryota</taxon>
        <taxon>Metazoa</taxon>
        <taxon>Ecdysozoa</taxon>
        <taxon>Arthropoda</taxon>
        <taxon>Crustacea</taxon>
        <taxon>Multicrustacea</taxon>
        <taxon>Malacostraca</taxon>
        <taxon>Eumalacostraca</taxon>
        <taxon>Peracarida</taxon>
        <taxon>Isopoda</taxon>
        <taxon>Oniscidea</taxon>
        <taxon>Crinocheta</taxon>
        <taxon>Armadillidiidae</taxon>
        <taxon>Armadillidium</taxon>
    </lineage>
</organism>
<reference evidence="2 3" key="1">
    <citation type="journal article" date="2019" name="PLoS Biol.">
        <title>Sex chromosomes control vertical transmission of feminizing Wolbachia symbionts in an isopod.</title>
        <authorList>
            <person name="Becking T."/>
            <person name="Chebbi M.A."/>
            <person name="Giraud I."/>
            <person name="Moumen B."/>
            <person name="Laverre T."/>
            <person name="Caubet Y."/>
            <person name="Peccoud J."/>
            <person name="Gilbert C."/>
            <person name="Cordaux R."/>
        </authorList>
    </citation>
    <scope>NUCLEOTIDE SEQUENCE [LARGE SCALE GENOMIC DNA]</scope>
    <source>
        <strain evidence="2">ANa2</strain>
        <tissue evidence="2">Whole body excluding digestive tract and cuticle</tissue>
    </source>
</reference>
<gene>
    <name evidence="2" type="primary">Mob1</name>
    <name evidence="2" type="ORF">Anas_01094</name>
</gene>
<keyword evidence="1" id="KW-0862">Zinc</keyword>
<evidence type="ECO:0000313" key="3">
    <source>
        <dbReference type="Proteomes" id="UP000326759"/>
    </source>
</evidence>
<feature type="binding site" evidence="1">
    <location>
        <position position="110"/>
    </location>
    <ligand>
        <name>Zn(2+)</name>
        <dbReference type="ChEBI" id="CHEBI:29105"/>
    </ligand>
</feature>
<protein>
    <submittedName>
        <fullName evidence="2">MOB kinase activator-like 2</fullName>
    </submittedName>
</protein>
<dbReference type="Proteomes" id="UP000326759">
    <property type="component" value="Unassembled WGS sequence"/>
</dbReference>
<keyword evidence="2" id="KW-0808">Transferase</keyword>
<dbReference type="InterPro" id="IPR005301">
    <property type="entry name" value="MOB_kinase_act_fam"/>
</dbReference>
<feature type="binding site" evidence="1">
    <location>
        <position position="35"/>
    </location>
    <ligand>
        <name>Zn(2+)</name>
        <dbReference type="ChEBI" id="CHEBI:29105"/>
    </ligand>
</feature>
<keyword evidence="3" id="KW-1185">Reference proteome</keyword>
<evidence type="ECO:0000313" key="2">
    <source>
        <dbReference type="EMBL" id="KAB7507235.1"/>
    </source>
</evidence>
<name>A0A5N5TM35_9CRUS</name>
<keyword evidence="2" id="KW-0418">Kinase</keyword>
<proteinExistence type="predicted"/>
<feature type="binding site" evidence="1">
    <location>
        <position position="30"/>
    </location>
    <ligand>
        <name>Zn(2+)</name>
        <dbReference type="ChEBI" id="CHEBI:29105"/>
    </ligand>
</feature>
<dbReference type="SUPFAM" id="SSF101152">
    <property type="entry name" value="Mob1/phocein"/>
    <property type="match status" value="1"/>
</dbReference>
<dbReference type="EMBL" id="SEYY01000443">
    <property type="protein sequence ID" value="KAB7507235.1"/>
    <property type="molecule type" value="Genomic_DNA"/>
</dbReference>
<evidence type="ECO:0000256" key="1">
    <source>
        <dbReference type="PIRSR" id="PIRSR605301-1"/>
    </source>
</evidence>
<dbReference type="SMART" id="SM01388">
    <property type="entry name" value="Mob1_phocein"/>
    <property type="match status" value="1"/>
</dbReference>
<feature type="binding site" evidence="1">
    <location>
        <position position="115"/>
    </location>
    <ligand>
        <name>Zn(2+)</name>
        <dbReference type="ChEBI" id="CHEBI:29105"/>
    </ligand>
</feature>
<dbReference type="AlphaFoldDB" id="A0A5N5TM35"/>
<accession>A0A5N5TM35</accession>
<dbReference type="GO" id="GO:0016301">
    <property type="term" value="F:kinase activity"/>
    <property type="evidence" value="ECO:0007669"/>
    <property type="project" value="UniProtKB-KW"/>
</dbReference>
<dbReference type="PANTHER" id="PTHR22599">
    <property type="entry name" value="MPS ONE BINDER KINASE ACTIVATOR-LIKE MOB"/>
    <property type="match status" value="1"/>
</dbReference>
<dbReference type="InterPro" id="IPR036703">
    <property type="entry name" value="MOB_kinase_act_sf"/>
</dbReference>
<sequence>MILPNTRIFSYAIDFFHHINLIYGTICEYCTLTGCPDMTGPGLRQYLWFDEKGKKTRVAAPQYVDYVMTFTQNTVNDESIFPTKFENEFPSSFESIVKKIHRLLFHVLAHLYHAHFREVVLLSLHAHLNCVFAHFVLFNEKFKLVDEKETEILHDLEMNN</sequence>
<dbReference type="Pfam" id="PF03637">
    <property type="entry name" value="Mob1_phocein"/>
    <property type="match status" value="1"/>
</dbReference>
<dbReference type="OrthoDB" id="8170117at2759"/>